<evidence type="ECO:0000313" key="1">
    <source>
        <dbReference type="EMBL" id="EME82505.1"/>
    </source>
</evidence>
<dbReference type="Proteomes" id="UP000016932">
    <property type="component" value="Unassembled WGS sequence"/>
</dbReference>
<name>M2YXT6_PSEFD</name>
<dbReference type="RefSeq" id="XP_007927852.1">
    <property type="nucleotide sequence ID" value="XM_007929661.1"/>
</dbReference>
<dbReference type="AlphaFoldDB" id="M2YXT6"/>
<keyword evidence="2" id="KW-1185">Reference proteome</keyword>
<dbReference type="VEuPathDB" id="FungiDB:MYCFIDRAFT_204040"/>
<dbReference type="GeneID" id="19336219"/>
<accession>M2YXT6</accession>
<dbReference type="EMBL" id="KB446559">
    <property type="protein sequence ID" value="EME82505.1"/>
    <property type="molecule type" value="Genomic_DNA"/>
</dbReference>
<proteinExistence type="predicted"/>
<dbReference type="KEGG" id="pfj:MYCFIDRAFT_204040"/>
<gene>
    <name evidence="1" type="ORF">MYCFIDRAFT_204040</name>
</gene>
<sequence>MALLDDPNLSLSLGHASQISACRKAASLKYGFPVKTPSLLQRQQNSGRGSIPGLIDPLSAHQLQWTECCQLDSLPYVKQGSTSWCATRGT</sequence>
<reference evidence="1 2" key="1">
    <citation type="journal article" date="2012" name="PLoS Pathog.">
        <title>Diverse lifestyles and strategies of plant pathogenesis encoded in the genomes of eighteen Dothideomycetes fungi.</title>
        <authorList>
            <person name="Ohm R.A."/>
            <person name="Feau N."/>
            <person name="Henrissat B."/>
            <person name="Schoch C.L."/>
            <person name="Horwitz B.A."/>
            <person name="Barry K.W."/>
            <person name="Condon B.J."/>
            <person name="Copeland A.C."/>
            <person name="Dhillon B."/>
            <person name="Glaser F."/>
            <person name="Hesse C.N."/>
            <person name="Kosti I."/>
            <person name="LaButti K."/>
            <person name="Lindquist E.A."/>
            <person name="Lucas S."/>
            <person name="Salamov A.A."/>
            <person name="Bradshaw R.E."/>
            <person name="Ciuffetti L."/>
            <person name="Hamelin R.C."/>
            <person name="Kema G.H.J."/>
            <person name="Lawrence C."/>
            <person name="Scott J.A."/>
            <person name="Spatafora J.W."/>
            <person name="Turgeon B.G."/>
            <person name="de Wit P.J.G.M."/>
            <person name="Zhong S."/>
            <person name="Goodwin S.B."/>
            <person name="Grigoriev I.V."/>
        </authorList>
    </citation>
    <scope>NUCLEOTIDE SEQUENCE [LARGE SCALE GENOMIC DNA]</scope>
    <source>
        <strain evidence="1 2">CIRAD86</strain>
    </source>
</reference>
<evidence type="ECO:0000313" key="2">
    <source>
        <dbReference type="Proteomes" id="UP000016932"/>
    </source>
</evidence>
<dbReference type="HOGENOM" id="CLU_2441820_0_0_1"/>
<protein>
    <submittedName>
        <fullName evidence="1">Uncharacterized protein</fullName>
    </submittedName>
</protein>
<organism evidence="1 2">
    <name type="scientific">Pseudocercospora fijiensis (strain CIRAD86)</name>
    <name type="common">Black leaf streak disease fungus</name>
    <name type="synonym">Mycosphaerella fijiensis</name>
    <dbReference type="NCBI Taxonomy" id="383855"/>
    <lineage>
        <taxon>Eukaryota</taxon>
        <taxon>Fungi</taxon>
        <taxon>Dikarya</taxon>
        <taxon>Ascomycota</taxon>
        <taxon>Pezizomycotina</taxon>
        <taxon>Dothideomycetes</taxon>
        <taxon>Dothideomycetidae</taxon>
        <taxon>Mycosphaerellales</taxon>
        <taxon>Mycosphaerellaceae</taxon>
        <taxon>Pseudocercospora</taxon>
    </lineage>
</organism>